<organism evidence="1 2">
    <name type="scientific">Hypocrea jecorina (strain ATCC 56765 / BCRC 32924 / NRRL 11460 / Rut C-30)</name>
    <name type="common">Trichoderma reesei</name>
    <dbReference type="NCBI Taxonomy" id="1344414"/>
    <lineage>
        <taxon>Eukaryota</taxon>
        <taxon>Fungi</taxon>
        <taxon>Dikarya</taxon>
        <taxon>Ascomycota</taxon>
        <taxon>Pezizomycotina</taxon>
        <taxon>Sordariomycetes</taxon>
        <taxon>Hypocreomycetidae</taxon>
        <taxon>Hypocreales</taxon>
        <taxon>Hypocreaceae</taxon>
        <taxon>Trichoderma</taxon>
    </lineage>
</organism>
<accession>A0A024RZ05</accession>
<name>A0A024RZ05_HYPJR</name>
<evidence type="ECO:0000313" key="1">
    <source>
        <dbReference type="EMBL" id="ETR98323.1"/>
    </source>
</evidence>
<evidence type="ECO:0000313" key="2">
    <source>
        <dbReference type="Proteomes" id="UP000024376"/>
    </source>
</evidence>
<dbReference type="Proteomes" id="UP000024376">
    <property type="component" value="Unassembled WGS sequence"/>
</dbReference>
<dbReference type="KEGG" id="trr:M419DRAFT_11904"/>
<dbReference type="OrthoDB" id="10589866at2759"/>
<dbReference type="AlphaFoldDB" id="A0A024RZ05"/>
<protein>
    <submittedName>
        <fullName evidence="1">Uncharacterized protein</fullName>
    </submittedName>
</protein>
<dbReference type="EMBL" id="KI911163">
    <property type="protein sequence ID" value="ETR98323.1"/>
    <property type="molecule type" value="Genomic_DNA"/>
</dbReference>
<gene>
    <name evidence="1" type="ORF">M419DRAFT_11904</name>
</gene>
<sequence length="132" mass="14922">MSPGERFAREFCAVFDSLESITTRPLALSRLIYTTTERATQATRIDRSISNLIEHDERREGGALQIYFASVLRVTGHDGIVIELSQEITMLARPTNTSIDDLRLEEMRTSTWLVEAYPEGDEVGEPMTLDDL</sequence>
<dbReference type="HOGENOM" id="CLU_1918573_0_0_1"/>
<reference evidence="2" key="1">
    <citation type="journal article" date="2013" name="Ind. Biotechnol.">
        <title>Comparative genomics analysis of Trichoderma reesei strains.</title>
        <authorList>
            <person name="Koike H."/>
            <person name="Aerts A."/>
            <person name="LaButti K."/>
            <person name="Grigoriev I.V."/>
            <person name="Baker S.E."/>
        </authorList>
    </citation>
    <scope>NUCLEOTIDE SEQUENCE [LARGE SCALE GENOMIC DNA]</scope>
    <source>
        <strain evidence="2">ATCC 56765 / BCRC 32924 / NRRL 11460 / Rut C-30</strain>
    </source>
</reference>
<proteinExistence type="predicted"/>